<dbReference type="GeneTree" id="ENSGT00390000018389"/>
<accession>H2Z9G4</accession>
<dbReference type="GO" id="GO:0045666">
    <property type="term" value="P:positive regulation of neuron differentiation"/>
    <property type="evidence" value="ECO:0007669"/>
    <property type="project" value="TreeGrafter"/>
</dbReference>
<dbReference type="OMA" id="INMANRI"/>
<dbReference type="Pfam" id="PF10146">
    <property type="entry name" value="zf-C4H2"/>
    <property type="match status" value="1"/>
</dbReference>
<proteinExistence type="predicted"/>
<organism evidence="2 3">
    <name type="scientific">Ciona savignyi</name>
    <name type="common">Pacific transparent sea squirt</name>
    <dbReference type="NCBI Taxonomy" id="51511"/>
    <lineage>
        <taxon>Eukaryota</taxon>
        <taxon>Metazoa</taxon>
        <taxon>Chordata</taxon>
        <taxon>Tunicata</taxon>
        <taxon>Ascidiacea</taxon>
        <taxon>Phlebobranchia</taxon>
        <taxon>Cionidae</taxon>
        <taxon>Ciona</taxon>
    </lineage>
</organism>
<feature type="domain" description="C4H2-type" evidence="1">
    <location>
        <begin position="185"/>
        <end position="227"/>
    </location>
</feature>
<reference evidence="2" key="3">
    <citation type="submission" date="2025-09" db="UniProtKB">
        <authorList>
            <consortium name="Ensembl"/>
        </authorList>
    </citation>
    <scope>IDENTIFICATION</scope>
</reference>
<dbReference type="InParanoid" id="H2Z9G4"/>
<dbReference type="STRING" id="51511.ENSCSAVP00000014229"/>
<dbReference type="PANTHER" id="PTHR31058">
    <property type="entry name" value="ZINC FINGER C4H2 DOMAIN-CONTAINING PROTEIN"/>
    <property type="match status" value="1"/>
</dbReference>
<protein>
    <recommendedName>
        <fullName evidence="1">C4H2-type domain-containing protein</fullName>
    </recommendedName>
</protein>
<evidence type="ECO:0000313" key="2">
    <source>
        <dbReference type="Ensembl" id="ENSCSAVP00000014229.1"/>
    </source>
</evidence>
<evidence type="ECO:0000259" key="1">
    <source>
        <dbReference type="PROSITE" id="PS51896"/>
    </source>
</evidence>
<evidence type="ECO:0000313" key="3">
    <source>
        <dbReference type="Proteomes" id="UP000007875"/>
    </source>
</evidence>
<dbReference type="GO" id="GO:0005634">
    <property type="term" value="C:nucleus"/>
    <property type="evidence" value="ECO:0007669"/>
    <property type="project" value="TreeGrafter"/>
</dbReference>
<reference evidence="2" key="2">
    <citation type="submission" date="2025-08" db="UniProtKB">
        <authorList>
            <consortium name="Ensembl"/>
        </authorList>
    </citation>
    <scope>IDENTIFICATION</scope>
</reference>
<dbReference type="HOGENOM" id="CLU_067420_0_0_1"/>
<dbReference type="Ensembl" id="ENSCSAVT00000014394.1">
    <property type="protein sequence ID" value="ENSCSAVP00000014229.1"/>
    <property type="gene ID" value="ENSCSAVG00000008341.1"/>
</dbReference>
<dbReference type="PANTHER" id="PTHR31058:SF2">
    <property type="entry name" value="ZINC FINGER C4H2 DOMAIN-CONTAINING PROTEIN"/>
    <property type="match status" value="1"/>
</dbReference>
<dbReference type="InterPro" id="IPR018482">
    <property type="entry name" value="Znf-C4H2"/>
</dbReference>
<dbReference type="Proteomes" id="UP000007875">
    <property type="component" value="Unassembled WGS sequence"/>
</dbReference>
<sequence length="230" mass="26488">MDGKISPSPTAQQCYSKLEKLKELRQKTVQIEKLKLSLQDLIHSSEEEAKSLAEYKKEISYLLQEKMAHVEELRLIHTDINTMENLLKQSTSERNNMITDSQRLMEQYKPLKLEIEVLRQEIGVENLGDLDDPEFPVQLFNNVETGLNRIPEKPVPMEKVMFPMEQTVTVVPSLRTNAETKHTSSQPPPMKACLSCHQQIHRNAPICPLCKAKSRSRNPKKPKKCSRLEE</sequence>
<dbReference type="PROSITE" id="PS51896">
    <property type="entry name" value="ZF_C4H2"/>
    <property type="match status" value="1"/>
</dbReference>
<reference evidence="3" key="1">
    <citation type="submission" date="2003-08" db="EMBL/GenBank/DDBJ databases">
        <authorList>
            <person name="Birren B."/>
            <person name="Nusbaum C."/>
            <person name="Abebe A."/>
            <person name="Abouelleil A."/>
            <person name="Adekoya E."/>
            <person name="Ait-zahra M."/>
            <person name="Allen N."/>
            <person name="Allen T."/>
            <person name="An P."/>
            <person name="Anderson M."/>
            <person name="Anderson S."/>
            <person name="Arachchi H."/>
            <person name="Armbruster J."/>
            <person name="Bachantsang P."/>
            <person name="Baldwin J."/>
            <person name="Barry A."/>
            <person name="Bayul T."/>
            <person name="Blitshsteyn B."/>
            <person name="Bloom T."/>
            <person name="Blye J."/>
            <person name="Boguslavskiy L."/>
            <person name="Borowsky M."/>
            <person name="Boukhgalter B."/>
            <person name="Brunache A."/>
            <person name="Butler J."/>
            <person name="Calixte N."/>
            <person name="Calvo S."/>
            <person name="Camarata J."/>
            <person name="Campo K."/>
            <person name="Chang J."/>
            <person name="Cheshatsang Y."/>
            <person name="Citroen M."/>
            <person name="Collymore A."/>
            <person name="Considine T."/>
            <person name="Cook A."/>
            <person name="Cooke P."/>
            <person name="Corum B."/>
            <person name="Cuomo C."/>
            <person name="David R."/>
            <person name="Dawoe T."/>
            <person name="Degray S."/>
            <person name="Dodge S."/>
            <person name="Dooley K."/>
            <person name="Dorje P."/>
            <person name="Dorjee K."/>
            <person name="Dorris L."/>
            <person name="Duffey N."/>
            <person name="Dupes A."/>
            <person name="Elkins T."/>
            <person name="Engels R."/>
            <person name="Erickson J."/>
            <person name="Farina A."/>
            <person name="Faro S."/>
            <person name="Ferreira P."/>
            <person name="Fischer H."/>
            <person name="Fitzgerald M."/>
            <person name="Foley K."/>
            <person name="Gage D."/>
            <person name="Galagan J."/>
            <person name="Gearin G."/>
            <person name="Gnerre S."/>
            <person name="Gnirke A."/>
            <person name="Goyette A."/>
            <person name="Graham J."/>
            <person name="Grandbois E."/>
            <person name="Gyaltsen K."/>
            <person name="Hafez N."/>
            <person name="Hagopian D."/>
            <person name="Hagos B."/>
            <person name="Hall J."/>
            <person name="Hatcher B."/>
            <person name="Heller A."/>
            <person name="Higgins H."/>
            <person name="Honan T."/>
            <person name="Horn A."/>
            <person name="Houde N."/>
            <person name="Hughes L."/>
            <person name="Hulme W."/>
            <person name="Husby E."/>
            <person name="Iliev I."/>
            <person name="Jaffe D."/>
            <person name="Jones C."/>
            <person name="Kamal M."/>
            <person name="Kamat A."/>
            <person name="Kamvysselis M."/>
            <person name="Karlsson E."/>
            <person name="Kells C."/>
            <person name="Kieu A."/>
            <person name="Kisner P."/>
            <person name="Kodira C."/>
            <person name="Kulbokas E."/>
            <person name="Labutti K."/>
            <person name="Lama D."/>
            <person name="Landers T."/>
            <person name="Leger J."/>
            <person name="Levine S."/>
            <person name="Lewis D."/>
            <person name="Lewis T."/>
            <person name="Lindblad-toh K."/>
            <person name="Liu X."/>
            <person name="Lokyitsang T."/>
            <person name="Lokyitsang Y."/>
            <person name="Lucien O."/>
            <person name="Lui A."/>
            <person name="Ma L.J."/>
            <person name="Mabbitt R."/>
            <person name="Macdonald J."/>
            <person name="Maclean C."/>
            <person name="Major J."/>
            <person name="Manning J."/>
            <person name="Marabella R."/>
            <person name="Maru K."/>
            <person name="Matthews C."/>
            <person name="Mauceli E."/>
            <person name="Mccarthy M."/>
            <person name="Mcdonough S."/>
            <person name="Mcghee T."/>
            <person name="Meldrim J."/>
            <person name="Meneus L."/>
            <person name="Mesirov J."/>
            <person name="Mihalev A."/>
            <person name="Mihova T."/>
            <person name="Mikkelsen T."/>
            <person name="Mlenga V."/>
            <person name="Moru K."/>
            <person name="Mozes J."/>
            <person name="Mulrain L."/>
            <person name="Munson G."/>
            <person name="Naylor J."/>
            <person name="Newes C."/>
            <person name="Nguyen C."/>
            <person name="Nguyen N."/>
            <person name="Nguyen T."/>
            <person name="Nicol R."/>
            <person name="Nielsen C."/>
            <person name="Nizzari M."/>
            <person name="Norbu C."/>
            <person name="Norbu N."/>
            <person name="O'donnell P."/>
            <person name="Okoawo O."/>
            <person name="O'leary S."/>
            <person name="Omotosho B."/>
            <person name="O'neill K."/>
            <person name="Osman S."/>
            <person name="Parker S."/>
            <person name="Perrin D."/>
            <person name="Phunkhang P."/>
            <person name="Piqani B."/>
            <person name="Purcell S."/>
            <person name="Rachupka T."/>
            <person name="Ramasamy U."/>
            <person name="Rameau R."/>
            <person name="Ray V."/>
            <person name="Raymond C."/>
            <person name="Retta R."/>
            <person name="Richardson S."/>
            <person name="Rise C."/>
            <person name="Rodriguez J."/>
            <person name="Rogers J."/>
            <person name="Rogov P."/>
            <person name="Rutman M."/>
            <person name="Schupbach R."/>
            <person name="Seaman C."/>
            <person name="Settipalli S."/>
            <person name="Sharpe T."/>
            <person name="Sheridan J."/>
            <person name="Sherpa N."/>
            <person name="Shi J."/>
            <person name="Smirnov S."/>
            <person name="Smith C."/>
            <person name="Sougnez C."/>
            <person name="Spencer B."/>
            <person name="Stalker J."/>
            <person name="Stange-thomann N."/>
            <person name="Stavropoulos S."/>
            <person name="Stetson K."/>
            <person name="Stone C."/>
            <person name="Stone S."/>
            <person name="Stubbs M."/>
            <person name="Talamas J."/>
            <person name="Tchuinga P."/>
            <person name="Tenzing P."/>
            <person name="Tesfaye S."/>
            <person name="Theodore J."/>
            <person name="Thoulutsang Y."/>
            <person name="Topham K."/>
            <person name="Towey S."/>
            <person name="Tsamla T."/>
            <person name="Tsomo N."/>
            <person name="Vallee D."/>
            <person name="Vassiliev H."/>
            <person name="Venkataraman V."/>
            <person name="Vinson J."/>
            <person name="Vo A."/>
            <person name="Wade C."/>
            <person name="Wang S."/>
            <person name="Wangchuk T."/>
            <person name="Wangdi T."/>
            <person name="Whittaker C."/>
            <person name="Wilkinson J."/>
            <person name="Wu Y."/>
            <person name="Wyman D."/>
            <person name="Yadav S."/>
            <person name="Yang S."/>
            <person name="Yang X."/>
            <person name="Yeager S."/>
            <person name="Yee E."/>
            <person name="Young G."/>
            <person name="Zainoun J."/>
            <person name="Zembeck L."/>
            <person name="Zimmer A."/>
            <person name="Zody M."/>
            <person name="Lander E."/>
        </authorList>
    </citation>
    <scope>NUCLEOTIDE SEQUENCE [LARGE SCALE GENOMIC DNA]</scope>
</reference>
<dbReference type="AlphaFoldDB" id="H2Z9G4"/>
<keyword evidence="3" id="KW-1185">Reference proteome</keyword>
<dbReference type="eggNOG" id="KOG4451">
    <property type="taxonomic scope" value="Eukaryota"/>
</dbReference>
<name>H2Z9G4_CIOSA</name>
<dbReference type="InterPro" id="IPR044069">
    <property type="entry name" value="ZF_C4H2"/>
</dbReference>